<feature type="domain" description="HipA-like kinase" evidence="1">
    <location>
        <begin position="7"/>
        <end position="159"/>
    </location>
</feature>
<dbReference type="AlphaFoldDB" id="A0A9P1T7S1"/>
<evidence type="ECO:0000259" key="1">
    <source>
        <dbReference type="Pfam" id="PF20613"/>
    </source>
</evidence>
<accession>A0A9P1T7S1</accession>
<dbReference type="RefSeq" id="WP_003725050.1">
    <property type="nucleotide sequence ID" value="NC_021827.1"/>
</dbReference>
<proteinExistence type="predicted"/>
<dbReference type="InterPro" id="IPR046748">
    <property type="entry name" value="HipA_2"/>
</dbReference>
<reference evidence="2 3" key="1">
    <citation type="submission" date="2018-06" db="EMBL/GenBank/DDBJ databases">
        <authorList>
            <consortium name="GenomeTrakr: Next Generation Sequencing Network for Food Pathogen Tracability"/>
        </authorList>
    </citation>
    <scope>NUCLEOTIDE SEQUENCE [LARGE SCALE GENOMIC DNA]</scope>
    <source>
        <strain evidence="2 3">CFSAN008042</strain>
    </source>
</reference>
<organism evidence="2 3">
    <name type="scientific">Listeria monocytogenes</name>
    <dbReference type="NCBI Taxonomy" id="1639"/>
    <lineage>
        <taxon>Bacteria</taxon>
        <taxon>Bacillati</taxon>
        <taxon>Bacillota</taxon>
        <taxon>Bacilli</taxon>
        <taxon>Bacillales</taxon>
        <taxon>Listeriaceae</taxon>
        <taxon>Listeria</taxon>
    </lineage>
</organism>
<dbReference type="Pfam" id="PF20613">
    <property type="entry name" value="HipA_2"/>
    <property type="match status" value="1"/>
</dbReference>
<dbReference type="EMBL" id="AAAJWF010000002">
    <property type="protein sequence ID" value="EAC7479972.1"/>
    <property type="molecule type" value="Genomic_DNA"/>
</dbReference>
<evidence type="ECO:0000313" key="2">
    <source>
        <dbReference type="EMBL" id="EAC7479972.1"/>
    </source>
</evidence>
<comment type="caution">
    <text evidence="2">The sequence shown here is derived from an EMBL/GenBank/DDBJ whole genome shotgun (WGS) entry which is preliminary data.</text>
</comment>
<dbReference type="Proteomes" id="UP000368512">
    <property type="component" value="Unassembled WGS sequence"/>
</dbReference>
<name>A0A9P1T7S1_LISMN</name>
<protein>
    <recommendedName>
        <fullName evidence="1">HipA-like kinase domain-containing protein</fullName>
    </recommendedName>
</protein>
<sequence length="266" mass="30285">MFITIDVENILEKVGIGSTNPFKVKASDGKIYVIKIKNDACDGKTLLNELIAYRLAKLLDLPISNCCLINLKKEHIEDNIFNMDGINCVEGIGFASEYMQGNTRINAGMLKSIINAEDIPSIILFDQIILNTDRSENDGNLYYDKRTKKLMIIDHSHIFGGWSTWNVHQIRALIKEPPAVINNLVGKNYHFFIPYVSGHSPFNKITKKIDHLAGEIDGLFEDIPIEWSIDEEEIAVTKKFIRYQLENYAGILQQLKDVFYLWKGAC</sequence>
<evidence type="ECO:0000313" key="3">
    <source>
        <dbReference type="Proteomes" id="UP000368512"/>
    </source>
</evidence>
<gene>
    <name evidence="2" type="ORF">DQ70_04660</name>
</gene>